<dbReference type="InterPro" id="IPR016181">
    <property type="entry name" value="Acyl_CoA_acyltransferase"/>
</dbReference>
<evidence type="ECO:0000313" key="5">
    <source>
        <dbReference type="Proteomes" id="UP000034071"/>
    </source>
</evidence>
<dbReference type="AlphaFoldDB" id="A0A0F6RC93"/>
<accession>A0A0F6RC93</accession>
<dbReference type="KEGG" id="kge:TQ33_0845"/>
<evidence type="ECO:0000313" key="4">
    <source>
        <dbReference type="EMBL" id="AKE51816.1"/>
    </source>
</evidence>
<dbReference type="Pfam" id="PF00583">
    <property type="entry name" value="Acetyltransf_1"/>
    <property type="match status" value="1"/>
</dbReference>
<dbReference type="PATRIC" id="fig|914150.5.peg.856"/>
<keyword evidence="1 4" id="KW-0808">Transferase</keyword>
<dbReference type="PANTHER" id="PTHR42919">
    <property type="entry name" value="N-ALPHA-ACETYLTRANSFERASE"/>
    <property type="match status" value="1"/>
</dbReference>
<dbReference type="HOGENOM" id="CLU_013985_18_4_6"/>
<feature type="domain" description="N-acetyltransferase" evidence="3">
    <location>
        <begin position="20"/>
        <end position="165"/>
    </location>
</feature>
<dbReference type="CDD" id="cd04301">
    <property type="entry name" value="NAT_SF"/>
    <property type="match status" value="1"/>
</dbReference>
<dbReference type="Gene3D" id="3.40.630.30">
    <property type="match status" value="1"/>
</dbReference>
<protein>
    <submittedName>
        <fullName evidence="4">GCN5-related N-acetyltransferase</fullName>
    </submittedName>
</protein>
<name>A0A0F6RC93_9GAMM</name>
<evidence type="ECO:0000259" key="3">
    <source>
        <dbReference type="PROSITE" id="PS51186"/>
    </source>
</evidence>
<evidence type="ECO:0000256" key="1">
    <source>
        <dbReference type="ARBA" id="ARBA00022679"/>
    </source>
</evidence>
<proteinExistence type="predicted"/>
<evidence type="ECO:0000256" key="2">
    <source>
        <dbReference type="ARBA" id="ARBA00023315"/>
    </source>
</evidence>
<dbReference type="InterPro" id="IPR051556">
    <property type="entry name" value="N-term/lysine_N-AcTrnsfr"/>
</dbReference>
<dbReference type="PROSITE" id="PS51186">
    <property type="entry name" value="GNAT"/>
    <property type="match status" value="1"/>
</dbReference>
<keyword evidence="2" id="KW-0012">Acyltransferase</keyword>
<organism evidence="4 5">
    <name type="scientific">Kangiella geojedonensis</name>
    <dbReference type="NCBI Taxonomy" id="914150"/>
    <lineage>
        <taxon>Bacteria</taxon>
        <taxon>Pseudomonadati</taxon>
        <taxon>Pseudomonadota</taxon>
        <taxon>Gammaproteobacteria</taxon>
        <taxon>Kangiellales</taxon>
        <taxon>Kangiellaceae</taxon>
        <taxon>Kangiella</taxon>
    </lineage>
</organism>
<dbReference type="EMBL" id="CP010975">
    <property type="protein sequence ID" value="AKE51816.1"/>
    <property type="molecule type" value="Genomic_DNA"/>
</dbReference>
<dbReference type="GO" id="GO:0016747">
    <property type="term" value="F:acyltransferase activity, transferring groups other than amino-acyl groups"/>
    <property type="evidence" value="ECO:0007669"/>
    <property type="project" value="InterPro"/>
</dbReference>
<dbReference type="RefSeq" id="WP_046560951.1">
    <property type="nucleotide sequence ID" value="NZ_CP010975.1"/>
</dbReference>
<keyword evidence="5" id="KW-1185">Reference proteome</keyword>
<sequence length="165" mass="18726">MVKTIINQVESNNDISLVEMLASKIWREHYLPIIGLEQVTYMLGKFQSTPAIKRQIQDGAHYHLVYEQDHPVGYFCYHFEDTALFLSKIYVAKEVRGQGVGRQALNFISEQAEAQSAKAIRLTVNKFNLETIAAYKQLGFETIDSVVKDIGGGFVMDDYVMEKAV</sequence>
<dbReference type="Proteomes" id="UP000034071">
    <property type="component" value="Chromosome"/>
</dbReference>
<reference evidence="4 5" key="1">
    <citation type="submission" date="2015-02" db="EMBL/GenBank/DDBJ databases">
        <title>Complete genome sequence of Kangiella geojedonensis strain YCS-5T.</title>
        <authorList>
            <person name="Kim K.M."/>
        </authorList>
    </citation>
    <scope>NUCLEOTIDE SEQUENCE [LARGE SCALE GENOMIC DNA]</scope>
    <source>
        <strain evidence="4 5">YCS-5</strain>
    </source>
</reference>
<gene>
    <name evidence="4" type="ORF">TQ33_0845</name>
</gene>
<dbReference type="SUPFAM" id="SSF55729">
    <property type="entry name" value="Acyl-CoA N-acyltransferases (Nat)"/>
    <property type="match status" value="1"/>
</dbReference>
<dbReference type="OrthoDB" id="9799601at2"/>
<dbReference type="STRING" id="914150.TQ33_0845"/>
<dbReference type="PANTHER" id="PTHR42919:SF8">
    <property type="entry name" value="N-ALPHA-ACETYLTRANSFERASE 50"/>
    <property type="match status" value="1"/>
</dbReference>
<dbReference type="InterPro" id="IPR000182">
    <property type="entry name" value="GNAT_dom"/>
</dbReference>